<proteinExistence type="predicted"/>
<reference evidence="1 2" key="1">
    <citation type="submission" date="2017-08" db="EMBL/GenBank/DDBJ databases">
        <authorList>
            <person name="de Groot N.N."/>
        </authorList>
    </citation>
    <scope>NUCLEOTIDE SEQUENCE [LARGE SCALE GENOMIC DNA]</scope>
    <source>
        <strain evidence="1 2">JC228</strain>
    </source>
</reference>
<gene>
    <name evidence="1" type="ORF">SAMN05877753_103363</name>
</gene>
<sequence length="47" mass="5473">MNNSNIPCVHPTIKKCLLHLDILGADDKIKQIVYMYMEALKKEIEKE</sequence>
<name>A0A285CQX6_9BACI</name>
<accession>A0A285CQX6</accession>
<dbReference type="Proteomes" id="UP000219546">
    <property type="component" value="Unassembled WGS sequence"/>
</dbReference>
<evidence type="ECO:0000313" key="2">
    <source>
        <dbReference type="Proteomes" id="UP000219546"/>
    </source>
</evidence>
<organism evidence="1 2">
    <name type="scientific">Bacillus oleivorans</name>
    <dbReference type="NCBI Taxonomy" id="1448271"/>
    <lineage>
        <taxon>Bacteria</taxon>
        <taxon>Bacillati</taxon>
        <taxon>Bacillota</taxon>
        <taxon>Bacilli</taxon>
        <taxon>Bacillales</taxon>
        <taxon>Bacillaceae</taxon>
        <taxon>Bacillus</taxon>
    </lineage>
</organism>
<protein>
    <submittedName>
        <fullName evidence="1">Uncharacterized protein</fullName>
    </submittedName>
</protein>
<keyword evidence="2" id="KW-1185">Reference proteome</keyword>
<dbReference type="AlphaFoldDB" id="A0A285CQX6"/>
<evidence type="ECO:0000313" key="1">
    <source>
        <dbReference type="EMBL" id="SNX69980.1"/>
    </source>
</evidence>
<dbReference type="EMBL" id="OAOP01000003">
    <property type="protein sequence ID" value="SNX69980.1"/>
    <property type="molecule type" value="Genomic_DNA"/>
</dbReference>